<evidence type="ECO:0000313" key="6">
    <source>
        <dbReference type="EMBL" id="CAF5099734.1"/>
    </source>
</evidence>
<evidence type="ECO:0000313" key="7">
    <source>
        <dbReference type="Proteomes" id="UP000663848"/>
    </source>
</evidence>
<comment type="similarity">
    <text evidence="3">Belongs to the AAA ATPase family.</text>
</comment>
<feature type="domain" description="ATPase AAA-type core" evidence="4">
    <location>
        <begin position="1"/>
        <end position="44"/>
    </location>
</feature>
<feature type="non-terminal residue" evidence="5">
    <location>
        <position position="1"/>
    </location>
</feature>
<keyword evidence="2 3" id="KW-0067">ATP-binding</keyword>
<comment type="caution">
    <text evidence="5">The sequence shown here is derived from an EMBL/GenBank/DDBJ whole genome shotgun (WGS) entry which is preliminary data.</text>
</comment>
<protein>
    <recommendedName>
        <fullName evidence="4">ATPase AAA-type core domain-containing protein</fullName>
    </recommendedName>
</protein>
<dbReference type="EMBL" id="CAJOBR010070330">
    <property type="protein sequence ID" value="CAF5097676.1"/>
    <property type="molecule type" value="Genomic_DNA"/>
</dbReference>
<evidence type="ECO:0000256" key="2">
    <source>
        <dbReference type="ARBA" id="ARBA00022840"/>
    </source>
</evidence>
<name>A0A822EC71_9BILA</name>
<evidence type="ECO:0000313" key="5">
    <source>
        <dbReference type="EMBL" id="CAF5097676.1"/>
    </source>
</evidence>
<dbReference type="PANTHER" id="PTHR23077">
    <property type="entry name" value="AAA-FAMILY ATPASE"/>
    <property type="match status" value="1"/>
</dbReference>
<dbReference type="InterPro" id="IPR027417">
    <property type="entry name" value="P-loop_NTPase"/>
</dbReference>
<dbReference type="GO" id="GO:0016887">
    <property type="term" value="F:ATP hydrolysis activity"/>
    <property type="evidence" value="ECO:0007669"/>
    <property type="project" value="InterPro"/>
</dbReference>
<accession>A0A822EC71</accession>
<organism evidence="5 7">
    <name type="scientific">Rotaria socialis</name>
    <dbReference type="NCBI Taxonomy" id="392032"/>
    <lineage>
        <taxon>Eukaryota</taxon>
        <taxon>Metazoa</taxon>
        <taxon>Spiralia</taxon>
        <taxon>Gnathifera</taxon>
        <taxon>Rotifera</taxon>
        <taxon>Eurotatoria</taxon>
        <taxon>Bdelloidea</taxon>
        <taxon>Philodinida</taxon>
        <taxon>Philodinidae</taxon>
        <taxon>Rotaria</taxon>
    </lineage>
</organism>
<evidence type="ECO:0000256" key="3">
    <source>
        <dbReference type="RuleBase" id="RU003651"/>
    </source>
</evidence>
<evidence type="ECO:0000259" key="4">
    <source>
        <dbReference type="Pfam" id="PF00004"/>
    </source>
</evidence>
<dbReference type="SUPFAM" id="SSF52540">
    <property type="entry name" value="P-loop containing nucleoside triphosphate hydrolases"/>
    <property type="match status" value="1"/>
</dbReference>
<keyword evidence="1 3" id="KW-0547">Nucleotide-binding</keyword>
<reference evidence="5" key="1">
    <citation type="submission" date="2021-02" db="EMBL/GenBank/DDBJ databases">
        <authorList>
            <person name="Nowell W R."/>
        </authorList>
    </citation>
    <scope>NUCLEOTIDE SEQUENCE</scope>
</reference>
<dbReference type="GO" id="GO:0005524">
    <property type="term" value="F:ATP binding"/>
    <property type="evidence" value="ECO:0007669"/>
    <property type="project" value="UniProtKB-KW"/>
</dbReference>
<dbReference type="Proteomes" id="UP000663848">
    <property type="component" value="Unassembled WGS sequence"/>
</dbReference>
<dbReference type="InterPro" id="IPR003960">
    <property type="entry name" value="ATPase_AAA_CS"/>
</dbReference>
<dbReference type="Gene3D" id="3.40.50.300">
    <property type="entry name" value="P-loop containing nucleotide triphosphate hydrolases"/>
    <property type="match status" value="1"/>
</dbReference>
<dbReference type="Pfam" id="PF00004">
    <property type="entry name" value="AAA"/>
    <property type="match status" value="1"/>
</dbReference>
<dbReference type="PANTHER" id="PTHR23077:SF171">
    <property type="entry name" value="NUCLEAR VALOSIN-CONTAINING PROTEIN-LIKE"/>
    <property type="match status" value="1"/>
</dbReference>
<proteinExistence type="inferred from homology"/>
<feature type="non-terminal residue" evidence="5">
    <location>
        <position position="52"/>
    </location>
</feature>
<dbReference type="PROSITE" id="PS00674">
    <property type="entry name" value="AAA"/>
    <property type="match status" value="1"/>
</dbReference>
<dbReference type="InterPro" id="IPR050168">
    <property type="entry name" value="AAA_ATPase_domain"/>
</dbReference>
<evidence type="ECO:0000256" key="1">
    <source>
        <dbReference type="ARBA" id="ARBA00022741"/>
    </source>
</evidence>
<dbReference type="AlphaFoldDB" id="A0A822EC71"/>
<dbReference type="InterPro" id="IPR003959">
    <property type="entry name" value="ATPase_AAA_core"/>
</dbReference>
<dbReference type="EMBL" id="CAJOBR010071056">
    <property type="protein sequence ID" value="CAF5099734.1"/>
    <property type="molecule type" value="Genomic_DNA"/>
</dbReference>
<sequence>LLIEMDGIEKLKGVTIIAATNRPDCIDPALMRPGRFDRLVYVPLPDEQTRLE</sequence>
<gene>
    <name evidence="5" type="ORF">QYT958_LOCUS44670</name>
    <name evidence="6" type="ORF">QYT958_LOCUS44770</name>
</gene>